<gene>
    <name evidence="2" type="ORF">CPB84DRAFT_1676317</name>
</gene>
<dbReference type="Gene3D" id="3.30.900.20">
    <property type="match status" value="1"/>
</dbReference>
<feature type="region of interest" description="Disordered" evidence="1">
    <location>
        <begin position="153"/>
        <end position="218"/>
    </location>
</feature>
<sequence length="352" mass="38694">MKLAGSRTEDSFDKPLVTKYPLVKLDADKISDAMAARLATSLLGHVLFLKGQVPFPVMQLSRIPGGKTNTRAAKQRAELLSSFDTISSHLDTTFSALSTALARASDSGRSKLAQAHLAVLVGPSITSAKSKVILGIDGLEPTIWGNTEDALQLQENTEESEEEEDEDEADEESDDDNGEVPDDSDEDDEDSGDSEDAECEEDDDPDEGPSSSSPPPYISYAYAEQQKSLQNADRLLSRTLAMADADGNGLTFEMSPTQTHILIRAPRRFSHPAWIPRQNVAHSLELSLQDFMNNSGLGNTNILANVNTRNTKVNKVEGVWITTRTGLRQNRTEDDDMIWWSWDGKFVGFSDW</sequence>
<dbReference type="EMBL" id="JADNYJ010000021">
    <property type="protein sequence ID" value="KAF8905770.1"/>
    <property type="molecule type" value="Genomic_DNA"/>
</dbReference>
<dbReference type="AlphaFoldDB" id="A0A9P5NTE2"/>
<reference evidence="2" key="1">
    <citation type="submission" date="2020-11" db="EMBL/GenBank/DDBJ databases">
        <authorList>
            <consortium name="DOE Joint Genome Institute"/>
            <person name="Ahrendt S."/>
            <person name="Riley R."/>
            <person name="Andreopoulos W."/>
            <person name="LaButti K."/>
            <person name="Pangilinan J."/>
            <person name="Ruiz-duenas F.J."/>
            <person name="Barrasa J.M."/>
            <person name="Sanchez-Garcia M."/>
            <person name="Camarero S."/>
            <person name="Miyauchi S."/>
            <person name="Serrano A."/>
            <person name="Linde D."/>
            <person name="Babiker R."/>
            <person name="Drula E."/>
            <person name="Ayuso-Fernandez I."/>
            <person name="Pacheco R."/>
            <person name="Padilla G."/>
            <person name="Ferreira P."/>
            <person name="Barriuso J."/>
            <person name="Kellner H."/>
            <person name="Castanera R."/>
            <person name="Alfaro M."/>
            <person name="Ramirez L."/>
            <person name="Pisabarro A.G."/>
            <person name="Kuo A."/>
            <person name="Tritt A."/>
            <person name="Lipzen A."/>
            <person name="He G."/>
            <person name="Yan M."/>
            <person name="Ng V."/>
            <person name="Cullen D."/>
            <person name="Martin F."/>
            <person name="Rosso M.-N."/>
            <person name="Henrissat B."/>
            <person name="Hibbett D."/>
            <person name="Martinez A.T."/>
            <person name="Grigoriev I.V."/>
        </authorList>
    </citation>
    <scope>NUCLEOTIDE SEQUENCE</scope>
    <source>
        <strain evidence="2">AH 44721</strain>
    </source>
</reference>
<feature type="compositionally biased region" description="Acidic residues" evidence="1">
    <location>
        <begin position="156"/>
        <end position="207"/>
    </location>
</feature>
<keyword evidence="3" id="KW-1185">Reference proteome</keyword>
<evidence type="ECO:0000313" key="2">
    <source>
        <dbReference type="EMBL" id="KAF8905770.1"/>
    </source>
</evidence>
<evidence type="ECO:0000313" key="3">
    <source>
        <dbReference type="Proteomes" id="UP000724874"/>
    </source>
</evidence>
<dbReference type="OrthoDB" id="2387165at2759"/>
<dbReference type="SUPFAM" id="SSF48371">
    <property type="entry name" value="ARM repeat"/>
    <property type="match status" value="1"/>
</dbReference>
<name>A0A9P5NTE2_GYMJU</name>
<accession>A0A9P5NTE2</accession>
<organism evidence="2 3">
    <name type="scientific">Gymnopilus junonius</name>
    <name type="common">Spectacular rustgill mushroom</name>
    <name type="synonym">Gymnopilus spectabilis subsp. junonius</name>
    <dbReference type="NCBI Taxonomy" id="109634"/>
    <lineage>
        <taxon>Eukaryota</taxon>
        <taxon>Fungi</taxon>
        <taxon>Dikarya</taxon>
        <taxon>Basidiomycota</taxon>
        <taxon>Agaricomycotina</taxon>
        <taxon>Agaricomycetes</taxon>
        <taxon>Agaricomycetidae</taxon>
        <taxon>Agaricales</taxon>
        <taxon>Agaricineae</taxon>
        <taxon>Hymenogastraceae</taxon>
        <taxon>Gymnopilus</taxon>
    </lineage>
</organism>
<proteinExistence type="predicted"/>
<comment type="caution">
    <text evidence="2">The sequence shown here is derived from an EMBL/GenBank/DDBJ whole genome shotgun (WGS) entry which is preliminary data.</text>
</comment>
<dbReference type="InterPro" id="IPR053729">
    <property type="entry name" value="MAD2L1BP_domain_sf"/>
</dbReference>
<dbReference type="Proteomes" id="UP000724874">
    <property type="component" value="Unassembled WGS sequence"/>
</dbReference>
<protein>
    <submittedName>
        <fullName evidence="2">Uncharacterized protein</fullName>
    </submittedName>
</protein>
<evidence type="ECO:0000256" key="1">
    <source>
        <dbReference type="SAM" id="MobiDB-lite"/>
    </source>
</evidence>
<dbReference type="InterPro" id="IPR016024">
    <property type="entry name" value="ARM-type_fold"/>
</dbReference>